<evidence type="ECO:0000256" key="6">
    <source>
        <dbReference type="ARBA" id="ARBA00022884"/>
    </source>
</evidence>
<name>A0A7R8ZP70_9CRUS</name>
<dbReference type="InterPro" id="IPR000504">
    <property type="entry name" value="RRM_dom"/>
</dbReference>
<organism evidence="9">
    <name type="scientific">Cyprideis torosa</name>
    <dbReference type="NCBI Taxonomy" id="163714"/>
    <lineage>
        <taxon>Eukaryota</taxon>
        <taxon>Metazoa</taxon>
        <taxon>Ecdysozoa</taxon>
        <taxon>Arthropoda</taxon>
        <taxon>Crustacea</taxon>
        <taxon>Oligostraca</taxon>
        <taxon>Ostracoda</taxon>
        <taxon>Podocopa</taxon>
        <taxon>Podocopida</taxon>
        <taxon>Cytherocopina</taxon>
        <taxon>Cytheroidea</taxon>
        <taxon>Cytherideidae</taxon>
        <taxon>Cyprideis</taxon>
    </lineage>
</organism>
<evidence type="ECO:0000256" key="8">
    <source>
        <dbReference type="RuleBase" id="RU362004"/>
    </source>
</evidence>
<gene>
    <name evidence="9" type="ORF">CTOB1V02_LOCUS5073</name>
</gene>
<dbReference type="PROSITE" id="PS50102">
    <property type="entry name" value="RRM"/>
    <property type="match status" value="4"/>
</dbReference>
<dbReference type="InterPro" id="IPR012677">
    <property type="entry name" value="Nucleotide-bd_a/b_plait_sf"/>
</dbReference>
<dbReference type="FunFam" id="3.30.70.330:FF:000021">
    <property type="entry name" value="Polyadenylate-binding protein"/>
    <property type="match status" value="1"/>
</dbReference>
<dbReference type="PROSITE" id="PS51309">
    <property type="entry name" value="PABC"/>
    <property type="match status" value="1"/>
</dbReference>
<dbReference type="Gene3D" id="1.10.1900.10">
    <property type="entry name" value="c-terminal domain of poly(a) binding protein"/>
    <property type="match status" value="1"/>
</dbReference>
<evidence type="ECO:0000256" key="3">
    <source>
        <dbReference type="ARBA" id="ARBA00008557"/>
    </source>
</evidence>
<proteinExistence type="inferred from homology"/>
<comment type="subcellular location">
    <subcellularLocation>
        <location evidence="2 8">Cytoplasm</location>
    </subcellularLocation>
    <subcellularLocation>
        <location evidence="1">Nucleus</location>
    </subcellularLocation>
</comment>
<dbReference type="SUPFAM" id="SSF54928">
    <property type="entry name" value="RNA-binding domain, RBD"/>
    <property type="match status" value="2"/>
</dbReference>
<dbReference type="Pfam" id="PF00076">
    <property type="entry name" value="RRM_1"/>
    <property type="match status" value="4"/>
</dbReference>
<dbReference type="NCBIfam" id="TIGR01628">
    <property type="entry name" value="PABP-1234"/>
    <property type="match status" value="1"/>
</dbReference>
<dbReference type="GO" id="GO:0005634">
    <property type="term" value="C:nucleus"/>
    <property type="evidence" value="ECO:0007669"/>
    <property type="project" value="UniProtKB-SubCell"/>
</dbReference>
<evidence type="ECO:0000256" key="1">
    <source>
        <dbReference type="ARBA" id="ARBA00004123"/>
    </source>
</evidence>
<protein>
    <recommendedName>
        <fullName evidence="8">Polyadenylate-binding protein</fullName>
        <shortName evidence="8">PABP</shortName>
    </recommendedName>
</protein>
<dbReference type="OrthoDB" id="19742at2759"/>
<dbReference type="PANTHER" id="PTHR24012">
    <property type="entry name" value="RNA BINDING PROTEIN"/>
    <property type="match status" value="1"/>
</dbReference>
<evidence type="ECO:0000313" key="9">
    <source>
        <dbReference type="EMBL" id="CAD7227164.1"/>
    </source>
</evidence>
<evidence type="ECO:0000256" key="7">
    <source>
        <dbReference type="ARBA" id="ARBA00023242"/>
    </source>
</evidence>
<dbReference type="Pfam" id="PF00658">
    <property type="entry name" value="MLLE"/>
    <property type="match status" value="1"/>
</dbReference>
<dbReference type="EMBL" id="OB661053">
    <property type="protein sequence ID" value="CAD7227164.1"/>
    <property type="molecule type" value="Genomic_DNA"/>
</dbReference>
<evidence type="ECO:0000256" key="4">
    <source>
        <dbReference type="ARBA" id="ARBA00022490"/>
    </source>
</evidence>
<dbReference type="FunFam" id="3.30.70.330:FF:000003">
    <property type="entry name" value="Polyadenylate-binding protein"/>
    <property type="match status" value="1"/>
</dbReference>
<dbReference type="SUPFAM" id="SSF63570">
    <property type="entry name" value="PABC (PABP) domain"/>
    <property type="match status" value="1"/>
</dbReference>
<sequence>MNVTNPSAQVYPMASLYVGDLSSDVTEAELFEKFSVIGPVLSIRVCRDMVTRRSLGYAYVNFQQASDAMRALDTMNFDIVKGKPIRIMWSQRDPSLRRSGVGNIFIKNLDKCIDNKALLDTFSAFGTVLSCKVVTDEQGISKGYGFVHFETEESASIAIAKVNNMLLNGKKVFVAKFVPSKERENQVNEAASKFTNVFIKNFELSWDEEMLRKVFGKFGKILSCKIMRDDRGNSKGFGFVSFEKPENAAKAVTVMNGLDLEESSEEQGTRKLFVSRFQKKSERQEELKRRFDQNRAERSSQFQGVNLYVKNLDDSIDDEKLRKEFESFGTITSAKVMLEGGRSRGFGFVCFSNPEEATKAVTEMNGKIIGSKPLYVALAQKKEERRAQLSYQFMQNYRLNQPSPIPRFPPAAYYRPVQPQLPGFPTPRWSLGTTPRPTVPRVAAPILATGVSQMRSTFNPRPRIMGPSSHYAIQGQVRNVQNSSQGQGSPVAEKPAAEAAPASLTSILASAPAIERKNILGERLYRLIQPSQKRLAGKLTGMLLELETSELLHMVEDSEALEGKVEEALDVLRANGYEIA</sequence>
<dbReference type="CDD" id="cd12378">
    <property type="entry name" value="RRM1_I_PABPs"/>
    <property type="match status" value="1"/>
</dbReference>
<reference evidence="9" key="1">
    <citation type="submission" date="2020-11" db="EMBL/GenBank/DDBJ databases">
        <authorList>
            <person name="Tran Van P."/>
        </authorList>
    </citation>
    <scope>NUCLEOTIDE SEQUENCE</scope>
</reference>
<dbReference type="GO" id="GO:0003723">
    <property type="term" value="F:RNA binding"/>
    <property type="evidence" value="ECO:0007669"/>
    <property type="project" value="UniProtKB-UniRule"/>
</dbReference>
<dbReference type="InterPro" id="IPR036053">
    <property type="entry name" value="PABP-dom"/>
</dbReference>
<dbReference type="InterPro" id="IPR035979">
    <property type="entry name" value="RBD_domain_sf"/>
</dbReference>
<keyword evidence="7" id="KW-0539">Nucleus</keyword>
<dbReference type="FunFam" id="3.30.70.330:FF:000651">
    <property type="entry name" value="Poly(A) binding protein cytoplasmic 1 like"/>
    <property type="match status" value="1"/>
</dbReference>
<dbReference type="SMART" id="SM00360">
    <property type="entry name" value="RRM"/>
    <property type="match status" value="4"/>
</dbReference>
<dbReference type="InterPro" id="IPR045305">
    <property type="entry name" value="RRM2_I_PABPs"/>
</dbReference>
<dbReference type="GO" id="GO:0005737">
    <property type="term" value="C:cytoplasm"/>
    <property type="evidence" value="ECO:0007669"/>
    <property type="project" value="UniProtKB-SubCell"/>
</dbReference>
<dbReference type="InterPro" id="IPR006515">
    <property type="entry name" value="PABP_1234"/>
</dbReference>
<accession>A0A7R8ZP70</accession>
<keyword evidence="4 8" id="KW-0963">Cytoplasm</keyword>
<dbReference type="FunFam" id="3.30.70.330:FF:000091">
    <property type="entry name" value="Polyadenylate-binding protein"/>
    <property type="match status" value="1"/>
</dbReference>
<dbReference type="Gene3D" id="3.30.70.330">
    <property type="match status" value="4"/>
</dbReference>
<comment type="function">
    <text evidence="8">Binds the poly(A) tail of mRNA.</text>
</comment>
<keyword evidence="6 8" id="KW-0694">RNA-binding</keyword>
<comment type="similarity">
    <text evidence="3 8">Belongs to the polyadenylate-binding protein type-1 family.</text>
</comment>
<dbReference type="AlphaFoldDB" id="A0A7R8ZP70"/>
<dbReference type="CDD" id="cd12379">
    <property type="entry name" value="RRM2_I_PABPs"/>
    <property type="match status" value="1"/>
</dbReference>
<dbReference type="SMART" id="SM00517">
    <property type="entry name" value="PolyA"/>
    <property type="match status" value="1"/>
</dbReference>
<evidence type="ECO:0000256" key="2">
    <source>
        <dbReference type="ARBA" id="ARBA00004496"/>
    </source>
</evidence>
<dbReference type="InterPro" id="IPR002004">
    <property type="entry name" value="PABP_HYD_C"/>
</dbReference>
<evidence type="ECO:0000256" key="5">
    <source>
        <dbReference type="ARBA" id="ARBA00022737"/>
    </source>
</evidence>
<dbReference type="CDD" id="cd12381">
    <property type="entry name" value="RRM4_I_PABPs"/>
    <property type="match status" value="1"/>
</dbReference>
<keyword evidence="5" id="KW-0677">Repeat</keyword>
<dbReference type="InterPro" id="IPR034364">
    <property type="entry name" value="PABP_RRM1"/>
</dbReference>